<name>A0A6P1ZB88_9BACT</name>
<proteinExistence type="predicted"/>
<dbReference type="EMBL" id="QMIF01000017">
    <property type="protein sequence ID" value="TVM31175.1"/>
    <property type="molecule type" value="Genomic_DNA"/>
</dbReference>
<comment type="caution">
    <text evidence="1">The sequence shown here is derived from an EMBL/GenBank/DDBJ whole genome shotgun (WGS) entry which is preliminary data.</text>
</comment>
<reference evidence="1 2" key="1">
    <citation type="submission" date="2018-06" db="EMBL/GenBank/DDBJ databases">
        <title>Complete genome of Desulfovibrio marinus P48SEP.</title>
        <authorList>
            <person name="Crispim J.S."/>
            <person name="Vidigal P.M.P."/>
            <person name="Silva L.C.F."/>
            <person name="Araujo L.C."/>
            <person name="Laguardia C.N."/>
            <person name="Dias R.S."/>
            <person name="Sousa M.P."/>
            <person name="Paula S.O."/>
            <person name="Silva C."/>
        </authorList>
    </citation>
    <scope>NUCLEOTIDE SEQUENCE [LARGE SCALE GENOMIC DNA]</scope>
    <source>
        <strain evidence="1 2">P48SEP</strain>
    </source>
</reference>
<sequence length="133" mass="14418">MILSALSGITSTLGVRGSIFAAIALVLGITAGAQYFRAEWLANDVTTLESKVTALEGTIKVRDTQLHVAGEAAEGFKEQFETCEETHREYIEKYQRVVSKLRSAETRKPASGEVLAPEDAKILEGEVNAIMGF</sequence>
<evidence type="ECO:0000313" key="2">
    <source>
        <dbReference type="Proteomes" id="UP000434052"/>
    </source>
</evidence>
<dbReference type="RefSeq" id="WP_144306961.1">
    <property type="nucleotide sequence ID" value="NZ_QMIF01000017.1"/>
</dbReference>
<evidence type="ECO:0000313" key="1">
    <source>
        <dbReference type="EMBL" id="TVM31175.1"/>
    </source>
</evidence>
<dbReference type="Proteomes" id="UP000434052">
    <property type="component" value="Unassembled WGS sequence"/>
</dbReference>
<accession>A0A6P1ZB88</accession>
<dbReference type="AlphaFoldDB" id="A0A6P1ZB88"/>
<protein>
    <submittedName>
        <fullName evidence="1">Uncharacterized protein</fullName>
    </submittedName>
</protein>
<gene>
    <name evidence="1" type="ORF">DQK91_18875</name>
</gene>
<organism evidence="1 2">
    <name type="scientific">Oceanidesulfovibrio marinus</name>
    <dbReference type="NCBI Taxonomy" id="370038"/>
    <lineage>
        <taxon>Bacteria</taxon>
        <taxon>Pseudomonadati</taxon>
        <taxon>Thermodesulfobacteriota</taxon>
        <taxon>Desulfovibrionia</taxon>
        <taxon>Desulfovibrionales</taxon>
        <taxon>Desulfovibrionaceae</taxon>
        <taxon>Oceanidesulfovibrio</taxon>
    </lineage>
</organism>